<dbReference type="OrthoDB" id="5869984at2759"/>
<evidence type="ECO:0000313" key="2">
    <source>
        <dbReference type="Proteomes" id="UP000499080"/>
    </source>
</evidence>
<dbReference type="AlphaFoldDB" id="A0A4Y2UZ69"/>
<dbReference type="EMBL" id="BGPR01040877">
    <property type="protein sequence ID" value="GBO17076.1"/>
    <property type="molecule type" value="Genomic_DNA"/>
</dbReference>
<sequence length="95" mass="10706">MFQAAKGFIEEDLLFAVEEKNGKFSMTSLCDKLECYIKALETLGVTTDKCASILYPMVEQSWTQNVMGSNLCMGKCFEKCVVCELLSENRKVTKN</sequence>
<name>A0A4Y2UZ69_ARAVE</name>
<organism evidence="1 2">
    <name type="scientific">Araneus ventricosus</name>
    <name type="common">Orbweaver spider</name>
    <name type="synonym">Epeira ventricosa</name>
    <dbReference type="NCBI Taxonomy" id="182803"/>
    <lineage>
        <taxon>Eukaryota</taxon>
        <taxon>Metazoa</taxon>
        <taxon>Ecdysozoa</taxon>
        <taxon>Arthropoda</taxon>
        <taxon>Chelicerata</taxon>
        <taxon>Arachnida</taxon>
        <taxon>Araneae</taxon>
        <taxon>Araneomorphae</taxon>
        <taxon>Entelegynae</taxon>
        <taxon>Araneoidea</taxon>
        <taxon>Araneidae</taxon>
        <taxon>Araneus</taxon>
    </lineage>
</organism>
<accession>A0A4Y2UZ69</accession>
<reference evidence="1 2" key="1">
    <citation type="journal article" date="2019" name="Sci. Rep.">
        <title>Orb-weaving spider Araneus ventricosus genome elucidates the spidroin gene catalogue.</title>
        <authorList>
            <person name="Kono N."/>
            <person name="Nakamura H."/>
            <person name="Ohtoshi R."/>
            <person name="Moran D.A.P."/>
            <person name="Shinohara A."/>
            <person name="Yoshida Y."/>
            <person name="Fujiwara M."/>
            <person name="Mori M."/>
            <person name="Tomita M."/>
            <person name="Arakawa K."/>
        </authorList>
    </citation>
    <scope>NUCLEOTIDE SEQUENCE [LARGE SCALE GENOMIC DNA]</scope>
</reference>
<keyword evidence="2" id="KW-1185">Reference proteome</keyword>
<comment type="caution">
    <text evidence="1">The sequence shown here is derived from an EMBL/GenBank/DDBJ whole genome shotgun (WGS) entry which is preliminary data.</text>
</comment>
<gene>
    <name evidence="1" type="ORF">AVEN_237146_1</name>
</gene>
<evidence type="ECO:0000313" key="1">
    <source>
        <dbReference type="EMBL" id="GBO17076.1"/>
    </source>
</evidence>
<protein>
    <submittedName>
        <fullName evidence="1">Uncharacterized protein</fullName>
    </submittedName>
</protein>
<proteinExistence type="predicted"/>
<dbReference type="Proteomes" id="UP000499080">
    <property type="component" value="Unassembled WGS sequence"/>
</dbReference>